<name>A0ABT8URB0_9MYCO</name>
<dbReference type="Proteomes" id="UP001168823">
    <property type="component" value="Unassembled WGS sequence"/>
</dbReference>
<evidence type="ECO:0000313" key="3">
    <source>
        <dbReference type="EMBL" id="MDO3640343.1"/>
    </source>
</evidence>
<keyword evidence="4" id="KW-1185">Reference proteome</keyword>
<dbReference type="SUPFAM" id="SSF52418">
    <property type="entry name" value="Nucleoside phosphorylase/phosphoribosyltransferase catalytic domain"/>
    <property type="match status" value="1"/>
</dbReference>
<accession>A0ABT8URB0</accession>
<dbReference type="Gene3D" id="3.40.1030.10">
    <property type="entry name" value="Nucleoside phosphorylase/phosphoribosyltransferase catalytic domain"/>
    <property type="match status" value="1"/>
</dbReference>
<proteinExistence type="predicted"/>
<gene>
    <name evidence="3" type="ORF">Q2100_31675</name>
</gene>
<comment type="caution">
    <text evidence="3">The sequence shown here is derived from an EMBL/GenBank/DDBJ whole genome shotgun (WGS) entry which is preliminary data.</text>
</comment>
<sequence length="52" mass="5481">NAAGAMVAHAGLASDAKWVPAWETGLARACEAIDSGAAEQLLARWVRFTQQL</sequence>
<protein>
    <submittedName>
        <fullName evidence="3">Anthranilate phosphoribosyltransferase</fullName>
    </submittedName>
</protein>
<dbReference type="InterPro" id="IPR035902">
    <property type="entry name" value="Nuc_phospho_transferase"/>
</dbReference>
<evidence type="ECO:0000256" key="2">
    <source>
        <dbReference type="ARBA" id="ARBA00022679"/>
    </source>
</evidence>
<dbReference type="EMBL" id="JAUMSQ010000591">
    <property type="protein sequence ID" value="MDO3640343.1"/>
    <property type="molecule type" value="Genomic_DNA"/>
</dbReference>
<dbReference type="GO" id="GO:0016757">
    <property type="term" value="F:glycosyltransferase activity"/>
    <property type="evidence" value="ECO:0007669"/>
    <property type="project" value="UniProtKB-KW"/>
</dbReference>
<organism evidence="3 4">
    <name type="scientific">Mycolicibacterium arseniciresistens</name>
    <dbReference type="NCBI Taxonomy" id="3062257"/>
    <lineage>
        <taxon>Bacteria</taxon>
        <taxon>Bacillati</taxon>
        <taxon>Actinomycetota</taxon>
        <taxon>Actinomycetes</taxon>
        <taxon>Mycobacteriales</taxon>
        <taxon>Mycobacteriaceae</taxon>
        <taxon>Mycolicibacterium</taxon>
    </lineage>
</organism>
<feature type="non-terminal residue" evidence="3">
    <location>
        <position position="1"/>
    </location>
</feature>
<evidence type="ECO:0000256" key="1">
    <source>
        <dbReference type="ARBA" id="ARBA00022676"/>
    </source>
</evidence>
<evidence type="ECO:0000313" key="4">
    <source>
        <dbReference type="Proteomes" id="UP001168823"/>
    </source>
</evidence>
<keyword evidence="1 3" id="KW-0328">Glycosyltransferase</keyword>
<keyword evidence="2" id="KW-0808">Transferase</keyword>
<reference evidence="3" key="1">
    <citation type="submission" date="2023-07" db="EMBL/GenBank/DDBJ databases">
        <title>Mycolicibacterium sp. nov., a novel bacterial species.</title>
        <authorList>
            <person name="Cao Y."/>
        </authorList>
    </citation>
    <scope>NUCLEOTIDE SEQUENCE</scope>
    <source>
        <strain evidence="3">KC 300</strain>
    </source>
</reference>